<dbReference type="PANTHER" id="PTHR11645:SF69">
    <property type="entry name" value="PYRROLINE-5-CARBOXYLATE REDUCTASE"/>
    <property type="match status" value="1"/>
</dbReference>
<dbReference type="STRING" id="6832.A0A553N6C8"/>
<evidence type="ECO:0000256" key="1">
    <source>
        <dbReference type="ARBA" id="ARBA00005205"/>
    </source>
</evidence>
<organism evidence="10 11">
    <name type="scientific">Tigriopus californicus</name>
    <name type="common">Marine copepod</name>
    <dbReference type="NCBI Taxonomy" id="6832"/>
    <lineage>
        <taxon>Eukaryota</taxon>
        <taxon>Metazoa</taxon>
        <taxon>Ecdysozoa</taxon>
        <taxon>Arthropoda</taxon>
        <taxon>Crustacea</taxon>
        <taxon>Multicrustacea</taxon>
        <taxon>Hexanauplia</taxon>
        <taxon>Copepoda</taxon>
        <taxon>Harpacticoida</taxon>
        <taxon>Harpacticidae</taxon>
        <taxon>Tigriopus</taxon>
    </lineage>
</organism>
<feature type="domain" description="Pyrroline-5-carboxylate reductase dimerisation" evidence="9">
    <location>
        <begin position="235"/>
        <end position="339"/>
    </location>
</feature>
<evidence type="ECO:0000313" key="11">
    <source>
        <dbReference type="Proteomes" id="UP000318571"/>
    </source>
</evidence>
<dbReference type="InterPro" id="IPR036291">
    <property type="entry name" value="NAD(P)-bd_dom_sf"/>
</dbReference>
<keyword evidence="6" id="KW-0560">Oxidoreductase</keyword>
<dbReference type="Gene3D" id="3.40.50.720">
    <property type="entry name" value="NAD(P)-binding Rossmann-like Domain"/>
    <property type="match status" value="1"/>
</dbReference>
<evidence type="ECO:0000256" key="2">
    <source>
        <dbReference type="ARBA" id="ARBA00005525"/>
    </source>
</evidence>
<keyword evidence="4" id="KW-0641">Proline biosynthesis</keyword>
<dbReference type="InterPro" id="IPR029036">
    <property type="entry name" value="P5CR_dimer"/>
</dbReference>
<dbReference type="FunFam" id="1.10.3730.10:FF:000001">
    <property type="entry name" value="Pyrroline-5-carboxylate reductase"/>
    <property type="match status" value="1"/>
</dbReference>
<dbReference type="Pfam" id="PF14748">
    <property type="entry name" value="P5CR_dimer"/>
    <property type="match status" value="1"/>
</dbReference>
<protein>
    <recommendedName>
        <fullName evidence="3">pyrroline-5-carboxylate reductase</fullName>
        <ecNumber evidence="3">1.5.1.2</ecNumber>
    </recommendedName>
</protein>
<dbReference type="NCBIfam" id="TIGR00112">
    <property type="entry name" value="proC"/>
    <property type="match status" value="1"/>
</dbReference>
<comment type="caution">
    <text evidence="10">The sequence shown here is derived from an EMBL/GenBank/DDBJ whole genome shotgun (WGS) entry which is preliminary data.</text>
</comment>
<dbReference type="SUPFAM" id="SSF51735">
    <property type="entry name" value="NAD(P)-binding Rossmann-fold domains"/>
    <property type="match status" value="1"/>
</dbReference>
<dbReference type="Pfam" id="PF03807">
    <property type="entry name" value="F420_oxidored"/>
    <property type="match status" value="1"/>
</dbReference>
<evidence type="ECO:0000256" key="5">
    <source>
        <dbReference type="ARBA" id="ARBA00022857"/>
    </source>
</evidence>
<comment type="similarity">
    <text evidence="2">Belongs to the pyrroline-5-carboxylate reductase family.</text>
</comment>
<evidence type="ECO:0000256" key="6">
    <source>
        <dbReference type="ARBA" id="ARBA00023002"/>
    </source>
</evidence>
<sequence>MSLSAPSVTPVPTHPLPMMTTPQNPKMESSMSSSATTVMRLDLKIGFIGGGQMALALAKGFMASGMVAPSKVLTSAPSDNNLMLWRQLGANTTHENADVIMGCDVIFLATKPHIFPAMMAGLEITGIEEDPKSKLQRENGEASNPDNIISPNTRYITTDSKLFVSVMAGVTIKSLTNALSNIAFNPRVIRAHPNTPAMVGCGCAVYSLGEGATSDDGDLIRNLFSSVGICDQVPEYQQDAFTGMAGSGPAYIYTIIEALSDGGVRMGLPRQMASKFAAQMTMGAAKMALESGKHTGQLKDEVTSPAGTTIRGIQVLERAGVRGAVMDAVQASAERAVELGKN</sequence>
<evidence type="ECO:0000313" key="10">
    <source>
        <dbReference type="EMBL" id="TRY60989.1"/>
    </source>
</evidence>
<name>A0A553N6C8_TIGCA</name>
<feature type="compositionally biased region" description="Polar residues" evidence="7">
    <location>
        <begin position="20"/>
        <end position="30"/>
    </location>
</feature>
<dbReference type="PANTHER" id="PTHR11645">
    <property type="entry name" value="PYRROLINE-5-CARBOXYLATE REDUCTASE"/>
    <property type="match status" value="1"/>
</dbReference>
<dbReference type="InterPro" id="IPR028939">
    <property type="entry name" value="P5C_Rdtase_cat_N"/>
</dbReference>
<feature type="region of interest" description="Disordered" evidence="7">
    <location>
        <begin position="1"/>
        <end position="30"/>
    </location>
</feature>
<dbReference type="OrthoDB" id="10263291at2759"/>
<dbReference type="HAMAP" id="MF_01925">
    <property type="entry name" value="P5C_reductase"/>
    <property type="match status" value="1"/>
</dbReference>
<keyword evidence="11" id="KW-1185">Reference proteome</keyword>
<evidence type="ECO:0000256" key="4">
    <source>
        <dbReference type="ARBA" id="ARBA00022650"/>
    </source>
</evidence>
<comment type="pathway">
    <text evidence="1">Amino-acid biosynthesis; L-proline biosynthesis; L-proline from L-glutamate 5-semialdehyde: step 1/1.</text>
</comment>
<feature type="domain" description="Pyrroline-5-carboxylate reductase catalytic N-terminal" evidence="8">
    <location>
        <begin position="44"/>
        <end position="122"/>
    </location>
</feature>
<evidence type="ECO:0000256" key="7">
    <source>
        <dbReference type="SAM" id="MobiDB-lite"/>
    </source>
</evidence>
<dbReference type="EC" id="1.5.1.2" evidence="3"/>
<dbReference type="EMBL" id="VCGU01000459">
    <property type="protein sequence ID" value="TRY60989.1"/>
    <property type="molecule type" value="Genomic_DNA"/>
</dbReference>
<dbReference type="SUPFAM" id="SSF48179">
    <property type="entry name" value="6-phosphogluconate dehydrogenase C-terminal domain-like"/>
    <property type="match status" value="1"/>
</dbReference>
<dbReference type="OMA" id="IPNMGAQ"/>
<dbReference type="UniPathway" id="UPA00098">
    <property type="reaction ID" value="UER00361"/>
</dbReference>
<reference evidence="10 11" key="1">
    <citation type="journal article" date="2018" name="Nat. Ecol. Evol.">
        <title>Genomic signatures of mitonuclear coevolution across populations of Tigriopus californicus.</title>
        <authorList>
            <person name="Barreto F.S."/>
            <person name="Watson E.T."/>
            <person name="Lima T.G."/>
            <person name="Willett C.S."/>
            <person name="Edmands S."/>
            <person name="Li W."/>
            <person name="Burton R.S."/>
        </authorList>
    </citation>
    <scope>NUCLEOTIDE SEQUENCE [LARGE SCALE GENOMIC DNA]</scope>
    <source>
        <strain evidence="10 11">San Diego</strain>
    </source>
</reference>
<dbReference type="InterPro" id="IPR000304">
    <property type="entry name" value="Pyrroline-COOH_reductase"/>
</dbReference>
<dbReference type="Proteomes" id="UP000318571">
    <property type="component" value="Chromosome 8"/>
</dbReference>
<evidence type="ECO:0000259" key="9">
    <source>
        <dbReference type="Pfam" id="PF14748"/>
    </source>
</evidence>
<keyword evidence="5" id="KW-0521">NADP</keyword>
<gene>
    <name evidence="10" type="ORF">TCAL_01460</name>
</gene>
<dbReference type="InterPro" id="IPR008927">
    <property type="entry name" value="6-PGluconate_DH-like_C_sf"/>
</dbReference>
<dbReference type="GO" id="GO:0004735">
    <property type="term" value="F:pyrroline-5-carboxylate reductase activity"/>
    <property type="evidence" value="ECO:0007669"/>
    <property type="project" value="UniProtKB-EC"/>
</dbReference>
<keyword evidence="4" id="KW-0028">Amino-acid biosynthesis</keyword>
<proteinExistence type="inferred from homology"/>
<evidence type="ECO:0000256" key="3">
    <source>
        <dbReference type="ARBA" id="ARBA00012855"/>
    </source>
</evidence>
<dbReference type="Gene3D" id="1.10.3730.10">
    <property type="entry name" value="ProC C-terminal domain-like"/>
    <property type="match status" value="1"/>
</dbReference>
<dbReference type="AlphaFoldDB" id="A0A553N6C8"/>
<dbReference type="GO" id="GO:0055129">
    <property type="term" value="P:L-proline biosynthetic process"/>
    <property type="evidence" value="ECO:0007669"/>
    <property type="project" value="UniProtKB-UniPathway"/>
</dbReference>
<accession>A0A553N6C8</accession>
<evidence type="ECO:0000259" key="8">
    <source>
        <dbReference type="Pfam" id="PF03807"/>
    </source>
</evidence>